<dbReference type="InterPro" id="IPR000182">
    <property type="entry name" value="GNAT_dom"/>
</dbReference>
<name>A0A0M0G598_9BACI</name>
<evidence type="ECO:0000313" key="3">
    <source>
        <dbReference type="Proteomes" id="UP000037405"/>
    </source>
</evidence>
<dbReference type="RefSeq" id="WP_053428636.1">
    <property type="nucleotide sequence ID" value="NZ_LGUE01000004.1"/>
</dbReference>
<evidence type="ECO:0000313" key="2">
    <source>
        <dbReference type="EMBL" id="KON85035.1"/>
    </source>
</evidence>
<dbReference type="AlphaFoldDB" id="A0A0M0G598"/>
<dbReference type="STRING" id="189381.GCA_900166615_01184"/>
<dbReference type="GO" id="GO:0016747">
    <property type="term" value="F:acyltransferase activity, transferring groups other than amino-acyl groups"/>
    <property type="evidence" value="ECO:0007669"/>
    <property type="project" value="InterPro"/>
</dbReference>
<organism evidence="2 3">
    <name type="scientific">Rossellomorea marisflavi</name>
    <dbReference type="NCBI Taxonomy" id="189381"/>
    <lineage>
        <taxon>Bacteria</taxon>
        <taxon>Bacillati</taxon>
        <taxon>Bacillota</taxon>
        <taxon>Bacilli</taxon>
        <taxon>Bacillales</taxon>
        <taxon>Bacillaceae</taxon>
        <taxon>Rossellomorea</taxon>
    </lineage>
</organism>
<accession>A0A0M0G598</accession>
<feature type="domain" description="N-acetyltransferase" evidence="1">
    <location>
        <begin position="3"/>
        <end position="142"/>
    </location>
</feature>
<reference evidence="3" key="1">
    <citation type="submission" date="2015-07" db="EMBL/GenBank/DDBJ databases">
        <title>Fjat-14235 jcm11544.</title>
        <authorList>
            <person name="Liu B."/>
            <person name="Wang J."/>
            <person name="Zhu Y."/>
            <person name="Liu G."/>
            <person name="Chen Q."/>
            <person name="Chen Z."/>
            <person name="Lan J."/>
            <person name="Che J."/>
            <person name="Ge C."/>
            <person name="Shi H."/>
            <person name="Pan Z."/>
            <person name="Liu X."/>
        </authorList>
    </citation>
    <scope>NUCLEOTIDE SEQUENCE [LARGE SCALE GENOMIC DNA]</scope>
    <source>
        <strain evidence="3">JCM 11544</strain>
    </source>
</reference>
<proteinExistence type="predicted"/>
<gene>
    <name evidence="2" type="ORF">AF331_13680</name>
</gene>
<evidence type="ECO:0000259" key="1">
    <source>
        <dbReference type="PROSITE" id="PS51186"/>
    </source>
</evidence>
<dbReference type="CDD" id="cd04301">
    <property type="entry name" value="NAT_SF"/>
    <property type="match status" value="1"/>
</dbReference>
<sequence>MDINIRELHTLEEWTQSFEVMKALRTNLSLESYLSLRQVMTQEGYQLFGLYAEGELVSLAGIRLCTNLYNGRHVFIYDLVTSPHHRSHGYGERLLTSIHEYGREQGAVLVALESGVARKDAHRFYEERMGYTRRSYSFRKEI</sequence>
<dbReference type="OrthoDB" id="9805924at2"/>
<dbReference type="PATRIC" id="fig|189381.12.peg.2799"/>
<dbReference type="InterPro" id="IPR016181">
    <property type="entry name" value="Acyl_CoA_acyltransferase"/>
</dbReference>
<dbReference type="Proteomes" id="UP000037405">
    <property type="component" value="Unassembled WGS sequence"/>
</dbReference>
<dbReference type="Pfam" id="PF00583">
    <property type="entry name" value="Acetyltransf_1"/>
    <property type="match status" value="1"/>
</dbReference>
<dbReference type="SUPFAM" id="SSF55729">
    <property type="entry name" value="Acyl-CoA N-acyltransferases (Nat)"/>
    <property type="match status" value="1"/>
</dbReference>
<comment type="caution">
    <text evidence="2">The sequence shown here is derived from an EMBL/GenBank/DDBJ whole genome shotgun (WGS) entry which is preliminary data.</text>
</comment>
<keyword evidence="2" id="KW-0808">Transferase</keyword>
<dbReference type="PROSITE" id="PS51186">
    <property type="entry name" value="GNAT"/>
    <property type="match status" value="1"/>
</dbReference>
<dbReference type="Gene3D" id="3.40.630.30">
    <property type="match status" value="1"/>
</dbReference>
<dbReference type="EMBL" id="LGUE01000004">
    <property type="protein sequence ID" value="KON85035.1"/>
    <property type="molecule type" value="Genomic_DNA"/>
</dbReference>
<protein>
    <submittedName>
        <fullName evidence="2">Acetyltransferase</fullName>
    </submittedName>
</protein>
<keyword evidence="3" id="KW-1185">Reference proteome</keyword>